<dbReference type="RefSeq" id="WP_143982608.1">
    <property type="nucleotide sequence ID" value="NZ_CP041695.1"/>
</dbReference>
<name>A0A516NRM3_9NOCA</name>
<dbReference type="SUPFAM" id="SSF109854">
    <property type="entry name" value="DinB/YfiT-like putative metalloenzymes"/>
    <property type="match status" value="1"/>
</dbReference>
<feature type="domain" description="Mycothiol-dependent maleylpyruvate isomerase metal-binding" evidence="1">
    <location>
        <begin position="16"/>
        <end position="153"/>
    </location>
</feature>
<dbReference type="GO" id="GO:0046872">
    <property type="term" value="F:metal ion binding"/>
    <property type="evidence" value="ECO:0007669"/>
    <property type="project" value="InterPro"/>
</dbReference>
<proteinExistence type="predicted"/>
<dbReference type="GO" id="GO:0016853">
    <property type="term" value="F:isomerase activity"/>
    <property type="evidence" value="ECO:0007669"/>
    <property type="project" value="UniProtKB-KW"/>
</dbReference>
<evidence type="ECO:0000313" key="2">
    <source>
        <dbReference type="EMBL" id="QDP81555.1"/>
    </source>
</evidence>
<sequence>MTDTVPDRERITADLSDQWDALAHLVDGLDEGGWRTASSLPGWTVFDVIAHIIGTESMLLGELPPEADVTGLEHVRNEVGALNEKWIESLRPLSGAELMVRYREVTGRRRKALAAMDDAAWAEPVPSPVGMVPYGRFMRVRIFDCWMHELDIADGLRASVDEGGPRAESAFPELVLGLGRAAVKGAGAPDGSRITLEIGGATPHTVHLTVDGGRAHQVEALDGPATVVVGLDSGLFARLRGGRTDAAAHADEIALSGDTDLGDRLVRSLAFTI</sequence>
<protein>
    <submittedName>
        <fullName evidence="2">Maleylpyruvate isomerase family mycothiol-dependent enzyme</fullName>
    </submittedName>
</protein>
<dbReference type="InterPro" id="IPR017517">
    <property type="entry name" value="Maleyloyr_isom"/>
</dbReference>
<dbReference type="InterPro" id="IPR034660">
    <property type="entry name" value="DinB/YfiT-like"/>
</dbReference>
<dbReference type="Gene3D" id="1.20.120.450">
    <property type="entry name" value="dinb family like domain"/>
    <property type="match status" value="1"/>
</dbReference>
<dbReference type="KEGG" id="nod:FOH10_25350"/>
<dbReference type="EMBL" id="CP041695">
    <property type="protein sequence ID" value="QDP81555.1"/>
    <property type="molecule type" value="Genomic_DNA"/>
</dbReference>
<reference evidence="2 3" key="1">
    <citation type="submission" date="2019-07" db="EMBL/GenBank/DDBJ databases">
        <title>Complete Genome Sequence and Methylome Analysis of Nocardia otitidis-caviarum NEB252.</title>
        <authorList>
            <person name="Fomenkov A."/>
            <person name="Anton B.P."/>
            <person name="Vincze T."/>
            <person name="Roberts R.J."/>
        </authorList>
    </citation>
    <scope>NUCLEOTIDE SEQUENCE [LARGE SCALE GENOMIC DNA]</scope>
    <source>
        <strain evidence="2 3">NEB252</strain>
    </source>
</reference>
<dbReference type="NCBIfam" id="TIGR03083">
    <property type="entry name" value="maleylpyruvate isomerase family mycothiol-dependent enzyme"/>
    <property type="match status" value="1"/>
</dbReference>
<dbReference type="Proteomes" id="UP000317039">
    <property type="component" value="Chromosome"/>
</dbReference>
<dbReference type="AlphaFoldDB" id="A0A516NRM3"/>
<keyword evidence="2" id="KW-0670">Pyruvate</keyword>
<dbReference type="InterPro" id="IPR024344">
    <property type="entry name" value="MDMPI_metal-binding"/>
</dbReference>
<evidence type="ECO:0000259" key="1">
    <source>
        <dbReference type="Pfam" id="PF11716"/>
    </source>
</evidence>
<organism evidence="2 3">
    <name type="scientific">Nocardia otitidiscaviarum</name>
    <dbReference type="NCBI Taxonomy" id="1823"/>
    <lineage>
        <taxon>Bacteria</taxon>
        <taxon>Bacillati</taxon>
        <taxon>Actinomycetota</taxon>
        <taxon>Actinomycetes</taxon>
        <taxon>Mycobacteriales</taxon>
        <taxon>Nocardiaceae</taxon>
        <taxon>Nocardia</taxon>
    </lineage>
</organism>
<evidence type="ECO:0000313" key="3">
    <source>
        <dbReference type="Proteomes" id="UP000317039"/>
    </source>
</evidence>
<keyword evidence="2" id="KW-0413">Isomerase</keyword>
<gene>
    <name evidence="2" type="ORF">FOH10_25350</name>
</gene>
<dbReference type="Pfam" id="PF11716">
    <property type="entry name" value="MDMPI_N"/>
    <property type="match status" value="1"/>
</dbReference>
<accession>A0A516NRM3</accession>
<dbReference type="GeneID" id="80335690"/>